<name>A0A0E9X882_ANGAN</name>
<protein>
    <submittedName>
        <fullName evidence="1">Uncharacterized protein</fullName>
    </submittedName>
</protein>
<dbReference type="EMBL" id="GBXM01010512">
    <property type="protein sequence ID" value="JAH98065.1"/>
    <property type="molecule type" value="Transcribed_RNA"/>
</dbReference>
<sequence length="130" mass="14440">MGSLMTAVRQHLGLMSDCKEGISNSTVSPKQGLPEEGQSQTNSVKLIYSMRTVSLSSHFTERKSGRSSSPPKLWSVPKRKLVMQDSHLVGKQQIHGERNEGYLSFSLTPMLALDKLLGRKICLWGVIQLK</sequence>
<proteinExistence type="predicted"/>
<dbReference type="AlphaFoldDB" id="A0A0E9X882"/>
<accession>A0A0E9X882</accession>
<reference evidence="1" key="1">
    <citation type="submission" date="2014-11" db="EMBL/GenBank/DDBJ databases">
        <authorList>
            <person name="Amaro Gonzalez C."/>
        </authorList>
    </citation>
    <scope>NUCLEOTIDE SEQUENCE</scope>
</reference>
<evidence type="ECO:0000313" key="1">
    <source>
        <dbReference type="EMBL" id="JAH98065.1"/>
    </source>
</evidence>
<organism evidence="1">
    <name type="scientific">Anguilla anguilla</name>
    <name type="common">European freshwater eel</name>
    <name type="synonym">Muraena anguilla</name>
    <dbReference type="NCBI Taxonomy" id="7936"/>
    <lineage>
        <taxon>Eukaryota</taxon>
        <taxon>Metazoa</taxon>
        <taxon>Chordata</taxon>
        <taxon>Craniata</taxon>
        <taxon>Vertebrata</taxon>
        <taxon>Euteleostomi</taxon>
        <taxon>Actinopterygii</taxon>
        <taxon>Neopterygii</taxon>
        <taxon>Teleostei</taxon>
        <taxon>Anguilliformes</taxon>
        <taxon>Anguillidae</taxon>
        <taxon>Anguilla</taxon>
    </lineage>
</organism>
<reference evidence="1" key="2">
    <citation type="journal article" date="2015" name="Fish Shellfish Immunol.">
        <title>Early steps in the European eel (Anguilla anguilla)-Vibrio vulnificus interaction in the gills: Role of the RtxA13 toxin.</title>
        <authorList>
            <person name="Callol A."/>
            <person name="Pajuelo D."/>
            <person name="Ebbesson L."/>
            <person name="Teles M."/>
            <person name="MacKenzie S."/>
            <person name="Amaro C."/>
        </authorList>
    </citation>
    <scope>NUCLEOTIDE SEQUENCE</scope>
</reference>